<sequence length="61" mass="6406">MSHLRGPLGTSIVAGTCSEGEHMRFEVPAATALVFSGADGELLSEPQTRPTLRIVEAQPEG</sequence>
<accession>A0A4R7FEU5</accession>
<proteinExistence type="predicted"/>
<reference evidence="1 2" key="1">
    <citation type="submission" date="2019-03" db="EMBL/GenBank/DDBJ databases">
        <title>Genomic Encyclopedia of Archaeal and Bacterial Type Strains, Phase II (KMG-II): from individual species to whole genera.</title>
        <authorList>
            <person name="Goeker M."/>
        </authorList>
    </citation>
    <scope>NUCLEOTIDE SEQUENCE [LARGE SCALE GENOMIC DNA]</scope>
    <source>
        <strain evidence="1 2">DSM 24782</strain>
    </source>
</reference>
<gene>
    <name evidence="1" type="ORF">CLV52_2968</name>
</gene>
<evidence type="ECO:0000313" key="2">
    <source>
        <dbReference type="Proteomes" id="UP000295344"/>
    </source>
</evidence>
<dbReference type="EMBL" id="SOAM01000003">
    <property type="protein sequence ID" value="TDS75859.1"/>
    <property type="molecule type" value="Genomic_DNA"/>
</dbReference>
<keyword evidence="2" id="KW-1185">Reference proteome</keyword>
<comment type="caution">
    <text evidence="1">The sequence shown here is derived from an EMBL/GenBank/DDBJ whole genome shotgun (WGS) entry which is preliminary data.</text>
</comment>
<dbReference type="AlphaFoldDB" id="A0A4R7FEU5"/>
<dbReference type="Proteomes" id="UP000295344">
    <property type="component" value="Unassembled WGS sequence"/>
</dbReference>
<organism evidence="1 2">
    <name type="scientific">Amnibacterium kyonggiense</name>
    <dbReference type="NCBI Taxonomy" id="595671"/>
    <lineage>
        <taxon>Bacteria</taxon>
        <taxon>Bacillati</taxon>
        <taxon>Actinomycetota</taxon>
        <taxon>Actinomycetes</taxon>
        <taxon>Micrococcales</taxon>
        <taxon>Microbacteriaceae</taxon>
        <taxon>Amnibacterium</taxon>
    </lineage>
</organism>
<evidence type="ECO:0000313" key="1">
    <source>
        <dbReference type="EMBL" id="TDS75859.1"/>
    </source>
</evidence>
<name>A0A4R7FEU5_9MICO</name>
<protein>
    <submittedName>
        <fullName evidence="1">Uncharacterized protein</fullName>
    </submittedName>
</protein>